<dbReference type="EMBL" id="BMAT01005790">
    <property type="protein sequence ID" value="GFR99688.1"/>
    <property type="molecule type" value="Genomic_DNA"/>
</dbReference>
<keyword evidence="2" id="KW-1185">Reference proteome</keyword>
<protein>
    <submittedName>
        <fullName evidence="1">Uncharacterized protein</fullName>
    </submittedName>
</protein>
<organism evidence="1 2">
    <name type="scientific">Elysia marginata</name>
    <dbReference type="NCBI Taxonomy" id="1093978"/>
    <lineage>
        <taxon>Eukaryota</taxon>
        <taxon>Metazoa</taxon>
        <taxon>Spiralia</taxon>
        <taxon>Lophotrochozoa</taxon>
        <taxon>Mollusca</taxon>
        <taxon>Gastropoda</taxon>
        <taxon>Heterobranchia</taxon>
        <taxon>Euthyneura</taxon>
        <taxon>Panpulmonata</taxon>
        <taxon>Sacoglossa</taxon>
        <taxon>Placobranchoidea</taxon>
        <taxon>Plakobranchidae</taxon>
        <taxon>Elysia</taxon>
    </lineage>
</organism>
<proteinExistence type="predicted"/>
<sequence>MRPNTLIPPLQIGLGVQLHHLHGSRALVDLLHSLGFCSSYHEVQCFEQCAVSSQGTDLSGVSDGSFIQFAGDNVDHNLKTLEGLGTFHGMGIIGAVTPGEKRSRPKRRDTSVNANQISTLGQIPVLFYNSPKTEISLRYEELQDFSLEDVTTKLDLLWKVSWSLRTPRIGWSGLMQAVSEGSFPGQSTITAN</sequence>
<reference evidence="1 2" key="1">
    <citation type="journal article" date="2021" name="Elife">
        <title>Chloroplast acquisition without the gene transfer in kleptoplastic sea slugs, Plakobranchus ocellatus.</title>
        <authorList>
            <person name="Maeda T."/>
            <person name="Takahashi S."/>
            <person name="Yoshida T."/>
            <person name="Shimamura S."/>
            <person name="Takaki Y."/>
            <person name="Nagai Y."/>
            <person name="Toyoda A."/>
            <person name="Suzuki Y."/>
            <person name="Arimoto A."/>
            <person name="Ishii H."/>
            <person name="Satoh N."/>
            <person name="Nishiyama T."/>
            <person name="Hasebe M."/>
            <person name="Maruyama T."/>
            <person name="Minagawa J."/>
            <person name="Obokata J."/>
            <person name="Shigenobu S."/>
        </authorList>
    </citation>
    <scope>NUCLEOTIDE SEQUENCE [LARGE SCALE GENOMIC DNA]</scope>
</reference>
<comment type="caution">
    <text evidence="1">The sequence shown here is derived from an EMBL/GenBank/DDBJ whole genome shotgun (WGS) entry which is preliminary data.</text>
</comment>
<accession>A0AAV4HP72</accession>
<dbReference type="AlphaFoldDB" id="A0AAV4HP72"/>
<name>A0AAV4HP72_9GAST</name>
<evidence type="ECO:0000313" key="2">
    <source>
        <dbReference type="Proteomes" id="UP000762676"/>
    </source>
</evidence>
<evidence type="ECO:0000313" key="1">
    <source>
        <dbReference type="EMBL" id="GFR99688.1"/>
    </source>
</evidence>
<gene>
    <name evidence="1" type="ORF">ElyMa_002798200</name>
</gene>
<dbReference type="Proteomes" id="UP000762676">
    <property type="component" value="Unassembled WGS sequence"/>
</dbReference>